<organism evidence="1">
    <name type="scientific">Notodromas monacha</name>
    <dbReference type="NCBI Taxonomy" id="399045"/>
    <lineage>
        <taxon>Eukaryota</taxon>
        <taxon>Metazoa</taxon>
        <taxon>Ecdysozoa</taxon>
        <taxon>Arthropoda</taxon>
        <taxon>Crustacea</taxon>
        <taxon>Oligostraca</taxon>
        <taxon>Ostracoda</taxon>
        <taxon>Podocopa</taxon>
        <taxon>Podocopida</taxon>
        <taxon>Cypridocopina</taxon>
        <taxon>Cypridoidea</taxon>
        <taxon>Cyprididae</taxon>
        <taxon>Notodromas</taxon>
    </lineage>
</organism>
<keyword evidence="2" id="KW-1185">Reference proteome</keyword>
<dbReference type="EMBL" id="OA884179">
    <property type="protein sequence ID" value="CAD7280394.1"/>
    <property type="molecule type" value="Genomic_DNA"/>
</dbReference>
<evidence type="ECO:0000313" key="1">
    <source>
        <dbReference type="EMBL" id="CAD7280394.1"/>
    </source>
</evidence>
<dbReference type="Proteomes" id="UP000678499">
    <property type="component" value="Unassembled WGS sequence"/>
</dbReference>
<protein>
    <submittedName>
        <fullName evidence="1">Uncharacterized protein</fullName>
    </submittedName>
</protein>
<gene>
    <name evidence="1" type="ORF">NMOB1V02_LOCUS8054</name>
</gene>
<evidence type="ECO:0000313" key="2">
    <source>
        <dbReference type="Proteomes" id="UP000678499"/>
    </source>
</evidence>
<proteinExistence type="predicted"/>
<accession>A0A7R9GGL8</accession>
<dbReference type="AlphaFoldDB" id="A0A7R9GGL8"/>
<sequence length="71" mass="8197">MEASKQDNGARVRRSFHPHWTSHHDFQSTRVFQVSVLGNAVIYDVPHVSIKPPPQNLSCWKHHGFLVTSRH</sequence>
<reference evidence="1" key="1">
    <citation type="submission" date="2020-11" db="EMBL/GenBank/DDBJ databases">
        <authorList>
            <person name="Tran Van P."/>
        </authorList>
    </citation>
    <scope>NUCLEOTIDE SEQUENCE</scope>
</reference>
<dbReference type="EMBL" id="CAJPEX010002142">
    <property type="protein sequence ID" value="CAG0920546.1"/>
    <property type="molecule type" value="Genomic_DNA"/>
</dbReference>
<name>A0A7R9GGL8_9CRUS</name>